<evidence type="ECO:0000313" key="3">
    <source>
        <dbReference type="Proteomes" id="UP000646386"/>
    </source>
</evidence>
<gene>
    <name evidence="2" type="ORF">HU718_008490</name>
</gene>
<organism evidence="2 3">
    <name type="scientific">Pseudomonas tensinigenes</name>
    <dbReference type="NCBI Taxonomy" id="2745511"/>
    <lineage>
        <taxon>Bacteria</taxon>
        <taxon>Pseudomonadati</taxon>
        <taxon>Pseudomonadota</taxon>
        <taxon>Gammaproteobacteria</taxon>
        <taxon>Pseudomonadales</taxon>
        <taxon>Pseudomonadaceae</taxon>
        <taxon>Pseudomonas</taxon>
    </lineage>
</organism>
<proteinExistence type="predicted"/>
<sequence length="644" mass="70342">MTVYKKLTPAQQSRLDYQKIRLAAPKMDAFPPEIHPDNLLLPDQPGDGKNQVHRSIQGLPLKINIPRFSEAGATPSVDGFIELTWNGKRLPETRFTYRTPIDAAILLIEMRLPANLTDKEGEHELSYYLNQGGNIAKVTPVPINVDSTPPLTETEVIVPAEVDRDGITKKYLDDIGHVLIRVQEYQLHMLNDKVECFIGRSSALATRIGTVDRTDLTLPLEFKLTAEMLDGEEGVRAIYWKVTDRKGNASLESPYKRLNVTLTDPPADLQPLDIPLYIDSLIDLADAQEPVGVGIKDEYTHFLPGDQLEVTWDGLLQPAVPISGFPFYVDVPFRNVFNSNAGPKTVTASYQIKRGGAAHPVNPVELNNISVDLRKPGTPIDPDKPGNPNPDLPELSVQGAAGGIPNQLREGDNVDSVVITATLYTAAKENDQIQLYWKGEPVSEADGGVVKIGTTLPADLRFTVLWKVFDDAGNGNPIKTHYVISHDVNDNVDVSLATDVDVLIRDGVVPEVKFQHLDEDFGLLNCGSLRPDTVAGTVVEVLVLGGEPQLEGQELTFTYQGYVDNGSTIKPGTEAKVTYKPTSQEAAAGFIVRIPYDPAVLATENAWGGIIYSAVIDGRDTPSVQHVVRVYMKDPGTGGTCPLP</sequence>
<dbReference type="EMBL" id="CP077089">
    <property type="protein sequence ID" value="QXI07726.1"/>
    <property type="molecule type" value="Genomic_DNA"/>
</dbReference>
<keyword evidence="3" id="KW-1185">Reference proteome</keyword>
<reference evidence="2 3" key="1">
    <citation type="journal article" date="2020" name="Microorganisms">
        <title>Reliable Identification of Environmental Pseudomonas Isolates Using the rpoD Gene.</title>
        <authorList>
            <consortium name="The Broad Institute Genome Sequencing Platform"/>
            <person name="Girard L."/>
            <person name="Lood C."/>
            <person name="Rokni-Zadeh H."/>
            <person name="van Noort V."/>
            <person name="Lavigne R."/>
            <person name="De Mot R."/>
        </authorList>
    </citation>
    <scope>NUCLEOTIDE SEQUENCE [LARGE SCALE GENOMIC DNA]</scope>
    <source>
        <strain evidence="2 3">ZA 5.3</strain>
    </source>
</reference>
<evidence type="ECO:0000313" key="2">
    <source>
        <dbReference type="EMBL" id="QXI07726.1"/>
    </source>
</evidence>
<dbReference type="RefSeq" id="WP_186612761.1">
    <property type="nucleotide sequence ID" value="NZ_CP077089.1"/>
</dbReference>
<protein>
    <recommendedName>
        <fullName evidence="4">Ig-like domain-containing protein</fullName>
    </recommendedName>
</protein>
<evidence type="ECO:0000256" key="1">
    <source>
        <dbReference type="SAM" id="MobiDB-lite"/>
    </source>
</evidence>
<evidence type="ECO:0008006" key="4">
    <source>
        <dbReference type="Google" id="ProtNLM"/>
    </source>
</evidence>
<accession>A0ABX8Q382</accession>
<name>A0ABX8Q382_9PSED</name>
<reference evidence="2 3" key="2">
    <citation type="journal article" date="2021" name="Microorganisms">
        <title>The Ever-Expanding Pseudomonas Genus: Description of 43 New Species and Partition of the Pseudomonas putida Group.</title>
        <authorList>
            <person name="Girard L."/>
            <person name="Lood C."/>
            <person name="Hofte M."/>
            <person name="Vandamme P."/>
            <person name="Rokni-Zadeh H."/>
            <person name="van Noort V."/>
            <person name="Lavigne R."/>
            <person name="De Mot R."/>
        </authorList>
    </citation>
    <scope>NUCLEOTIDE SEQUENCE [LARGE SCALE GENOMIC DNA]</scope>
    <source>
        <strain evidence="2 3">ZA 5.3</strain>
    </source>
</reference>
<dbReference type="Proteomes" id="UP000646386">
    <property type="component" value="Chromosome"/>
</dbReference>
<feature type="region of interest" description="Disordered" evidence="1">
    <location>
        <begin position="374"/>
        <end position="393"/>
    </location>
</feature>